<comment type="caution">
    <text evidence="4">The sequence shown here is derived from an EMBL/GenBank/DDBJ whole genome shotgun (WGS) entry which is preliminary data.</text>
</comment>
<reference evidence="4 5" key="1">
    <citation type="submission" date="2020-06" db="EMBL/GenBank/DDBJ databases">
        <title>Actinomadura xiongansis sp. nov., isolated from soil of Baiyangdian.</title>
        <authorList>
            <person name="Zhang X."/>
        </authorList>
    </citation>
    <scope>NUCLEOTIDE SEQUENCE [LARGE SCALE GENOMIC DNA]</scope>
    <source>
        <strain evidence="4 5">HBUM206468</strain>
    </source>
</reference>
<feature type="domain" description="HTH tetR-type" evidence="3">
    <location>
        <begin position="7"/>
        <end position="67"/>
    </location>
</feature>
<dbReference type="Pfam" id="PF18556">
    <property type="entry name" value="TetR_C_35"/>
    <property type="match status" value="1"/>
</dbReference>
<keyword evidence="5" id="KW-1185">Reference proteome</keyword>
<keyword evidence="1 2" id="KW-0238">DNA-binding</keyword>
<accession>A0ABR7LZ57</accession>
<dbReference type="Pfam" id="PF00440">
    <property type="entry name" value="TetR_N"/>
    <property type="match status" value="1"/>
</dbReference>
<dbReference type="PANTHER" id="PTHR30055:SF146">
    <property type="entry name" value="HTH-TYPE TRANSCRIPTIONAL DUAL REGULATOR CECR"/>
    <property type="match status" value="1"/>
</dbReference>
<organism evidence="4 5">
    <name type="scientific">Actinomadura alba</name>
    <dbReference type="NCBI Taxonomy" id="406431"/>
    <lineage>
        <taxon>Bacteria</taxon>
        <taxon>Bacillati</taxon>
        <taxon>Actinomycetota</taxon>
        <taxon>Actinomycetes</taxon>
        <taxon>Streptosporangiales</taxon>
        <taxon>Thermomonosporaceae</taxon>
        <taxon>Actinomadura</taxon>
    </lineage>
</organism>
<gene>
    <name evidence="4" type="ORF">HKK74_30450</name>
</gene>
<evidence type="ECO:0000313" key="5">
    <source>
        <dbReference type="Proteomes" id="UP000805614"/>
    </source>
</evidence>
<sequence>MGTERDRSLRDELLVAAAELLARRGYKRLRMQDVADAVGVSRQTVYNEFADKWGLAQAVVLRDNDAYLDGVDEALSRHEDLRSAVAAAVTYTLKTASDDPLKKAILTGADSEDLLPLFTTRADPLLFAARARIVTHAVSQWPDLDRDTVAEIADAAVRLTLSHVVLPAEPPETVARLIARIVTRYLGEAAP</sequence>
<protein>
    <submittedName>
        <fullName evidence="4">TetR/AcrR family transcriptional regulator</fullName>
    </submittedName>
</protein>
<dbReference type="Gene3D" id="1.10.357.10">
    <property type="entry name" value="Tetracycline Repressor, domain 2"/>
    <property type="match status" value="1"/>
</dbReference>
<dbReference type="InterPro" id="IPR009057">
    <property type="entry name" value="Homeodomain-like_sf"/>
</dbReference>
<dbReference type="InterPro" id="IPR001647">
    <property type="entry name" value="HTH_TetR"/>
</dbReference>
<proteinExistence type="predicted"/>
<dbReference type="InterPro" id="IPR050109">
    <property type="entry name" value="HTH-type_TetR-like_transc_reg"/>
</dbReference>
<dbReference type="InterPro" id="IPR040611">
    <property type="entry name" value="AlkX_C"/>
</dbReference>
<evidence type="ECO:0000313" key="4">
    <source>
        <dbReference type="EMBL" id="MBC6469782.1"/>
    </source>
</evidence>
<dbReference type="PANTHER" id="PTHR30055">
    <property type="entry name" value="HTH-TYPE TRANSCRIPTIONAL REGULATOR RUTR"/>
    <property type="match status" value="1"/>
</dbReference>
<dbReference type="EMBL" id="JABVEC010000031">
    <property type="protein sequence ID" value="MBC6469782.1"/>
    <property type="molecule type" value="Genomic_DNA"/>
</dbReference>
<dbReference type="PROSITE" id="PS50977">
    <property type="entry name" value="HTH_TETR_2"/>
    <property type="match status" value="1"/>
</dbReference>
<feature type="DNA-binding region" description="H-T-H motif" evidence="2">
    <location>
        <begin position="30"/>
        <end position="49"/>
    </location>
</feature>
<evidence type="ECO:0000259" key="3">
    <source>
        <dbReference type="PROSITE" id="PS50977"/>
    </source>
</evidence>
<evidence type="ECO:0000256" key="2">
    <source>
        <dbReference type="PROSITE-ProRule" id="PRU00335"/>
    </source>
</evidence>
<dbReference type="RefSeq" id="WP_187246826.1">
    <property type="nucleotide sequence ID" value="NZ_BAAAOK010000010.1"/>
</dbReference>
<dbReference type="PRINTS" id="PR00455">
    <property type="entry name" value="HTHTETR"/>
</dbReference>
<dbReference type="Proteomes" id="UP000805614">
    <property type="component" value="Unassembled WGS sequence"/>
</dbReference>
<name>A0ABR7LZ57_9ACTN</name>
<dbReference type="SUPFAM" id="SSF46689">
    <property type="entry name" value="Homeodomain-like"/>
    <property type="match status" value="1"/>
</dbReference>
<evidence type="ECO:0000256" key="1">
    <source>
        <dbReference type="ARBA" id="ARBA00023125"/>
    </source>
</evidence>